<dbReference type="InterPro" id="IPR008930">
    <property type="entry name" value="Terpenoid_cyclase/PrenylTrfase"/>
</dbReference>
<keyword evidence="3" id="KW-1185">Reference proteome</keyword>
<evidence type="ECO:0008006" key="4">
    <source>
        <dbReference type="Google" id="ProtNLM"/>
    </source>
</evidence>
<dbReference type="AlphaFoldDB" id="A0A518ASJ4"/>
<dbReference type="Gene3D" id="1.50.10.20">
    <property type="match status" value="1"/>
</dbReference>
<dbReference type="EMBL" id="CP036278">
    <property type="protein sequence ID" value="QDU57713.1"/>
    <property type="molecule type" value="Genomic_DNA"/>
</dbReference>
<protein>
    <recommendedName>
        <fullName evidence="4">Squalene cyclase C-terminal domain-containing protein</fullName>
    </recommendedName>
</protein>
<dbReference type="SUPFAM" id="SSF48239">
    <property type="entry name" value="Terpenoid cyclases/Protein prenyltransferases"/>
    <property type="match status" value="1"/>
</dbReference>
<sequence precursor="true">MSIHRTIATCVAVACLAALAPLSSAEETENAKLQEVVTKGLDYLRETAQEPSGMISPRSGSGITSLSVTAALRLGVSLDDPLVAKGLKALEGVVKPDGGIYSSPRLKNYETCVAIMCFAEAKNVAGDARYDDILNNAERFVRGLQIGSDGQVDKADPEFGGVGYSGKERPDLSNTVYLLEALHAVDTPSSDPAVQRALTFVSRCQNLDAEFNDTKFAALVDDGGFYYVIPTEKVDPSISDRYTENGGLRSYGSMTYSGLKSLVYAGLTKDDPRATAALEWIRENYTLERNPGQGTAGLYYYYHTFASALAAMGAPEITTADGQSKQWQKELIDHLAKTQRDDGSWVNQNRQWFENDPGLCTAFSLLSLSYCDDDLQPSKPSEE</sequence>
<dbReference type="CDD" id="cd00688">
    <property type="entry name" value="ISOPREN_C2_like"/>
    <property type="match status" value="1"/>
</dbReference>
<gene>
    <name evidence="2" type="ORF">Pan181_39350</name>
</gene>
<keyword evidence="1" id="KW-0732">Signal</keyword>
<proteinExistence type="predicted"/>
<name>A0A518ASJ4_9BACT</name>
<dbReference type="RefSeq" id="WP_231943641.1">
    <property type="nucleotide sequence ID" value="NZ_CP036278.1"/>
</dbReference>
<feature type="chain" id="PRO_5021967493" description="Squalene cyclase C-terminal domain-containing protein" evidence="1">
    <location>
        <begin position="26"/>
        <end position="383"/>
    </location>
</feature>
<dbReference type="Proteomes" id="UP000315750">
    <property type="component" value="Chromosome"/>
</dbReference>
<evidence type="ECO:0000313" key="2">
    <source>
        <dbReference type="EMBL" id="QDU57713.1"/>
    </source>
</evidence>
<organism evidence="2 3">
    <name type="scientific">Aeoliella mucimassa</name>
    <dbReference type="NCBI Taxonomy" id="2527972"/>
    <lineage>
        <taxon>Bacteria</taxon>
        <taxon>Pseudomonadati</taxon>
        <taxon>Planctomycetota</taxon>
        <taxon>Planctomycetia</taxon>
        <taxon>Pirellulales</taxon>
        <taxon>Lacipirellulaceae</taxon>
        <taxon>Aeoliella</taxon>
    </lineage>
</organism>
<evidence type="ECO:0000256" key="1">
    <source>
        <dbReference type="SAM" id="SignalP"/>
    </source>
</evidence>
<accession>A0A518ASJ4</accession>
<dbReference type="KEGG" id="amuc:Pan181_39350"/>
<reference evidence="2 3" key="1">
    <citation type="submission" date="2019-02" db="EMBL/GenBank/DDBJ databases">
        <title>Deep-cultivation of Planctomycetes and their phenomic and genomic characterization uncovers novel biology.</title>
        <authorList>
            <person name="Wiegand S."/>
            <person name="Jogler M."/>
            <person name="Boedeker C."/>
            <person name="Pinto D."/>
            <person name="Vollmers J."/>
            <person name="Rivas-Marin E."/>
            <person name="Kohn T."/>
            <person name="Peeters S.H."/>
            <person name="Heuer A."/>
            <person name="Rast P."/>
            <person name="Oberbeckmann S."/>
            <person name="Bunk B."/>
            <person name="Jeske O."/>
            <person name="Meyerdierks A."/>
            <person name="Storesund J.E."/>
            <person name="Kallscheuer N."/>
            <person name="Luecker S."/>
            <person name="Lage O.M."/>
            <person name="Pohl T."/>
            <person name="Merkel B.J."/>
            <person name="Hornburger P."/>
            <person name="Mueller R.-W."/>
            <person name="Bruemmer F."/>
            <person name="Labrenz M."/>
            <person name="Spormann A.M."/>
            <person name="Op den Camp H."/>
            <person name="Overmann J."/>
            <person name="Amann R."/>
            <person name="Jetten M.S.M."/>
            <person name="Mascher T."/>
            <person name="Medema M.H."/>
            <person name="Devos D.P."/>
            <person name="Kaster A.-K."/>
            <person name="Ovreas L."/>
            <person name="Rohde M."/>
            <person name="Galperin M.Y."/>
            <person name="Jogler C."/>
        </authorList>
    </citation>
    <scope>NUCLEOTIDE SEQUENCE [LARGE SCALE GENOMIC DNA]</scope>
    <source>
        <strain evidence="2 3">Pan181</strain>
    </source>
</reference>
<evidence type="ECO:0000313" key="3">
    <source>
        <dbReference type="Proteomes" id="UP000315750"/>
    </source>
</evidence>
<feature type="signal peptide" evidence="1">
    <location>
        <begin position="1"/>
        <end position="25"/>
    </location>
</feature>